<dbReference type="PANTHER" id="PTHR38032">
    <property type="entry name" value="POLYMERASE-RELATED"/>
    <property type="match status" value="1"/>
</dbReference>
<proteinExistence type="predicted"/>
<feature type="coiled-coil region" evidence="1">
    <location>
        <begin position="445"/>
        <end position="493"/>
    </location>
</feature>
<evidence type="ECO:0000313" key="3">
    <source>
        <dbReference type="EMBL" id="KAA0259191.1"/>
    </source>
</evidence>
<dbReference type="InterPro" id="IPR046865">
    <property type="entry name" value="FapA_b_solenoid"/>
</dbReference>
<dbReference type="InterPro" id="IPR005646">
    <property type="entry name" value="FapA"/>
</dbReference>
<dbReference type="OrthoDB" id="9816426at2"/>
<dbReference type="EMBL" id="VFJB01000002">
    <property type="protein sequence ID" value="KAA0259191.1"/>
    <property type="molecule type" value="Genomic_DNA"/>
</dbReference>
<evidence type="ECO:0000259" key="2">
    <source>
        <dbReference type="Pfam" id="PF20250"/>
    </source>
</evidence>
<keyword evidence="4" id="KW-1185">Reference proteome</keyword>
<dbReference type="Proteomes" id="UP000322876">
    <property type="component" value="Unassembled WGS sequence"/>
</dbReference>
<evidence type="ECO:0000256" key="1">
    <source>
        <dbReference type="SAM" id="Coils"/>
    </source>
</evidence>
<dbReference type="PANTHER" id="PTHR38032:SF1">
    <property type="entry name" value="RNA-BINDING PROTEIN KHPB N-TERMINAL DOMAIN-CONTAINING PROTEIN"/>
    <property type="match status" value="1"/>
</dbReference>
<gene>
    <name evidence="3" type="ORF">FHQ18_01705</name>
</gene>
<dbReference type="Pfam" id="PF03961">
    <property type="entry name" value="FapA"/>
    <property type="match status" value="1"/>
</dbReference>
<accession>A0A5A8F535</accession>
<dbReference type="Pfam" id="PF20250">
    <property type="entry name" value="FapA_N"/>
    <property type="match status" value="1"/>
</dbReference>
<dbReference type="RefSeq" id="WP_149265446.1">
    <property type="nucleotide sequence ID" value="NZ_VFJB01000002.1"/>
</dbReference>
<feature type="domain" description="Flagellar Assembly Protein A N-terminal region" evidence="2">
    <location>
        <begin position="70"/>
        <end position="245"/>
    </location>
</feature>
<reference evidence="3 4" key="1">
    <citation type="submission" date="2019-06" db="EMBL/GenBank/DDBJ databases">
        <title>Genomic insights into carbon and energy metabolism of Deferribacter autotrophicus revealed new metabolic traits in the phylum Deferribacteres.</title>
        <authorList>
            <person name="Slobodkin A.I."/>
            <person name="Slobodkina G.B."/>
            <person name="Allioux M."/>
            <person name="Alain K."/>
            <person name="Jebbar M."/>
            <person name="Shadrin V."/>
            <person name="Kublanov I.V."/>
            <person name="Toshchakov S.V."/>
            <person name="Bonch-Osmolovskaya E.A."/>
        </authorList>
    </citation>
    <scope>NUCLEOTIDE SEQUENCE [LARGE SCALE GENOMIC DNA]</scope>
    <source>
        <strain evidence="3 4">SL50</strain>
    </source>
</reference>
<name>A0A5A8F535_9BACT</name>
<dbReference type="InterPro" id="IPR046866">
    <property type="entry name" value="FapA_N"/>
</dbReference>
<keyword evidence="1" id="KW-0175">Coiled coil</keyword>
<sequence>MGYIIKARSLEEAFQKAQKYFNRNITDLEYKIISINPEDNDEKYVLDFSVKEEVIGKSGKLYDEIFTDEFEVIISDDEMKAYLFIPKNPRRDIDKNYLLNLLNEHGVKSGIIEAELDRIVYYLKNEKPLESSILVAQGKPPKNGSDGELIIKTKSEDIFESILGAEEIYDKVDYKEAFKKKLLIVDENEEIAMIISPSKGENGYTVTGKIIEASDGKEVEVTISENLERIENKIISKIKGLLSIQQFDKLHFNLDVTKTFVVNGDVDYSTGNIDFPGSVIIKGEIKPDFTVKAEGDVIVKSVSGNIITKGNIKVSEGISGKSFVNRLIINAKGEITANYIQFAHITTESMIAVKKYIRDSIIFTEDFVEVTGNPGMIYGGKISALKGIKAKVLGSPSFAKTVVTSGISSKIVSEISHLIVEKNSINEQITKIRLYLGNAENPLVRDKLKDKIEKLKKVKKELTKKLLQIDVKLRELYEEVKKHKDAKIEVLKEVYPNVKVIIGEATLIVEKKLRNGYFFYNRDKKAIDYMLK</sequence>
<protein>
    <submittedName>
        <fullName evidence="3">DUF342 domain-containing protein</fullName>
    </submittedName>
</protein>
<evidence type="ECO:0000313" key="4">
    <source>
        <dbReference type="Proteomes" id="UP000322876"/>
    </source>
</evidence>
<comment type="caution">
    <text evidence="3">The sequence shown here is derived from an EMBL/GenBank/DDBJ whole genome shotgun (WGS) entry which is preliminary data.</text>
</comment>
<dbReference type="AlphaFoldDB" id="A0A5A8F535"/>
<organism evidence="3 4">
    <name type="scientific">Deferribacter autotrophicus</name>
    <dbReference type="NCBI Taxonomy" id="500465"/>
    <lineage>
        <taxon>Bacteria</taxon>
        <taxon>Pseudomonadati</taxon>
        <taxon>Deferribacterota</taxon>
        <taxon>Deferribacteres</taxon>
        <taxon>Deferribacterales</taxon>
        <taxon>Deferribacteraceae</taxon>
        <taxon>Deferribacter</taxon>
    </lineage>
</organism>